<gene>
    <name evidence="2" type="primary">LOC113795536</name>
</gene>
<dbReference type="InParanoid" id="A0A6P6Y9A3"/>
<keyword evidence="1" id="KW-1185">Reference proteome</keyword>
<dbReference type="KEGG" id="dpte:113795536"/>
<dbReference type="OrthoDB" id="6505565at2759"/>
<protein>
    <submittedName>
        <fullName evidence="2">Uncharacterized protein LOC113795536</fullName>
    </submittedName>
</protein>
<dbReference type="OMA" id="SHKANEC"/>
<evidence type="ECO:0000313" key="2">
    <source>
        <dbReference type="RefSeq" id="XP_027201526.1"/>
    </source>
</evidence>
<sequence>MVTMDTLDDLVNKIDEQLKAALNIISSGKSLKRPINNNEFKTVEMIFEQITTFSTIIKENANLISMDNLNKKFEEVKTFPQSTPSFADIVKLEQKVISNKSSGPVEKTLIISAKENTNILDLQQQVHGHIRAMRSNKNKTKINKIIKSRNGIIIKTPSTNDLDILIAEFQKQDIINNNAKIYQAKAFDPTIVLKKVDKMTDHDNISQILCEMNPELEGCQDDIKLLFNIKTTTVPHHDLVLRVSPKVYNIIKKLNHVHTDLEVVQIRDRVLVRVSKSSGVQNLWKHRPSSM</sequence>
<proteinExistence type="predicted"/>
<reference evidence="2" key="1">
    <citation type="submission" date="2025-08" db="UniProtKB">
        <authorList>
            <consortium name="RefSeq"/>
        </authorList>
    </citation>
    <scope>IDENTIFICATION</scope>
    <source>
        <strain evidence="2">Airmid</strain>
    </source>
</reference>
<evidence type="ECO:0000313" key="1">
    <source>
        <dbReference type="Proteomes" id="UP000515146"/>
    </source>
</evidence>
<dbReference type="Proteomes" id="UP000515146">
    <property type="component" value="Unplaced"/>
</dbReference>
<organism evidence="1 2">
    <name type="scientific">Dermatophagoides pteronyssinus</name>
    <name type="common">European house dust mite</name>
    <dbReference type="NCBI Taxonomy" id="6956"/>
    <lineage>
        <taxon>Eukaryota</taxon>
        <taxon>Metazoa</taxon>
        <taxon>Ecdysozoa</taxon>
        <taxon>Arthropoda</taxon>
        <taxon>Chelicerata</taxon>
        <taxon>Arachnida</taxon>
        <taxon>Acari</taxon>
        <taxon>Acariformes</taxon>
        <taxon>Sarcoptiformes</taxon>
        <taxon>Astigmata</taxon>
        <taxon>Psoroptidia</taxon>
        <taxon>Analgoidea</taxon>
        <taxon>Pyroglyphidae</taxon>
        <taxon>Dermatophagoidinae</taxon>
        <taxon>Dermatophagoides</taxon>
    </lineage>
</organism>
<accession>A0A6P6Y9A3</accession>
<dbReference type="AlphaFoldDB" id="A0A6P6Y9A3"/>
<name>A0A6P6Y9A3_DERPT</name>
<dbReference type="RefSeq" id="XP_027201526.1">
    <property type="nucleotide sequence ID" value="XM_027345725.1"/>
</dbReference>